<dbReference type="Gene3D" id="2.130.10.10">
    <property type="entry name" value="YVTN repeat-like/Quinoprotein amine dehydrogenase"/>
    <property type="match status" value="1"/>
</dbReference>
<evidence type="ECO:0000313" key="1">
    <source>
        <dbReference type="EMBL" id="MFC4561897.1"/>
    </source>
</evidence>
<reference evidence="2" key="1">
    <citation type="journal article" date="2019" name="Int. J. Syst. Evol. Microbiol.">
        <title>The Global Catalogue of Microorganisms (GCM) 10K type strain sequencing project: providing services to taxonomists for standard genome sequencing and annotation.</title>
        <authorList>
            <consortium name="The Broad Institute Genomics Platform"/>
            <consortium name="The Broad Institute Genome Sequencing Center for Infectious Disease"/>
            <person name="Wu L."/>
            <person name="Ma J."/>
        </authorList>
    </citation>
    <scope>NUCLEOTIDE SEQUENCE [LARGE SCALE GENOMIC DNA]</scope>
    <source>
        <strain evidence="2">XZYJ18</strain>
    </source>
</reference>
<accession>A0ABV9DU12</accession>
<name>A0ABV9DU12_9ACTN</name>
<proteinExistence type="predicted"/>
<keyword evidence="2" id="KW-1185">Reference proteome</keyword>
<dbReference type="RefSeq" id="WP_378572597.1">
    <property type="nucleotide sequence ID" value="NZ_JBHSFQ010000005.1"/>
</dbReference>
<dbReference type="Proteomes" id="UP001595923">
    <property type="component" value="Unassembled WGS sequence"/>
</dbReference>
<organism evidence="1 2">
    <name type="scientific">Nocardiopsis mangrovi</name>
    <dbReference type="NCBI Taxonomy" id="1179818"/>
    <lineage>
        <taxon>Bacteria</taxon>
        <taxon>Bacillati</taxon>
        <taxon>Actinomycetota</taxon>
        <taxon>Actinomycetes</taxon>
        <taxon>Streptosporangiales</taxon>
        <taxon>Nocardiopsidaceae</taxon>
        <taxon>Nocardiopsis</taxon>
    </lineage>
</organism>
<dbReference type="InterPro" id="IPR011047">
    <property type="entry name" value="Quinoprotein_ADH-like_sf"/>
</dbReference>
<sequence length="203" mass="21384">MPVILSDGMVALDTRSGRELWHYRRPGGSVASHVADQGAVVLIAYEAEPTGVTEGVLLDTATGEPVDDTTGTTGLPLPADIHNFGYAGWDEMTVDGGVLHRFPDDDIVATVSDPGIGGDARWEYPRVEGCATGNRQIRGPDQFEVAGDTAVVSLLCGGDIDGPPAQQDPDEHTGVLIGNDIASGEELWRVDDHAEPAIAIDDE</sequence>
<protein>
    <recommendedName>
        <fullName evidence="3">PQQ-binding-like beta-propeller repeat protein</fullName>
    </recommendedName>
</protein>
<gene>
    <name evidence="1" type="ORF">ACFO4E_08515</name>
</gene>
<comment type="caution">
    <text evidence="1">The sequence shown here is derived from an EMBL/GenBank/DDBJ whole genome shotgun (WGS) entry which is preliminary data.</text>
</comment>
<evidence type="ECO:0008006" key="3">
    <source>
        <dbReference type="Google" id="ProtNLM"/>
    </source>
</evidence>
<dbReference type="InterPro" id="IPR015943">
    <property type="entry name" value="WD40/YVTN_repeat-like_dom_sf"/>
</dbReference>
<evidence type="ECO:0000313" key="2">
    <source>
        <dbReference type="Proteomes" id="UP001595923"/>
    </source>
</evidence>
<dbReference type="SUPFAM" id="SSF50998">
    <property type="entry name" value="Quinoprotein alcohol dehydrogenase-like"/>
    <property type="match status" value="1"/>
</dbReference>
<dbReference type="EMBL" id="JBHSFQ010000005">
    <property type="protein sequence ID" value="MFC4561897.1"/>
    <property type="molecule type" value="Genomic_DNA"/>
</dbReference>